<dbReference type="RefSeq" id="WP_397060492.1">
    <property type="nucleotide sequence ID" value="NZ_JBIRYL010000001.1"/>
</dbReference>
<dbReference type="EMBL" id="JBIRYL010000001">
    <property type="protein sequence ID" value="MFI2229549.1"/>
    <property type="molecule type" value="Genomic_DNA"/>
</dbReference>
<accession>A0ABW7VTP4</accession>
<protein>
    <submittedName>
        <fullName evidence="2">DUF2599 domain-containing protein</fullName>
    </submittedName>
</protein>
<dbReference type="Pfam" id="PF10783">
    <property type="entry name" value="DUF2599"/>
    <property type="match status" value="1"/>
</dbReference>
<reference evidence="2 3" key="1">
    <citation type="submission" date="2024-10" db="EMBL/GenBank/DDBJ databases">
        <title>The Natural Products Discovery Center: Release of the First 8490 Sequenced Strains for Exploring Actinobacteria Biosynthetic Diversity.</title>
        <authorList>
            <person name="Kalkreuter E."/>
            <person name="Kautsar S.A."/>
            <person name="Yang D."/>
            <person name="Bader C.D."/>
            <person name="Teijaro C.N."/>
            <person name="Fluegel L."/>
            <person name="Davis C.M."/>
            <person name="Simpson J.R."/>
            <person name="Lauterbach L."/>
            <person name="Steele A.D."/>
            <person name="Gui C."/>
            <person name="Meng S."/>
            <person name="Li G."/>
            <person name="Viehrig K."/>
            <person name="Ye F."/>
            <person name="Su P."/>
            <person name="Kiefer A.F."/>
            <person name="Nichols A."/>
            <person name="Cepeda A.J."/>
            <person name="Yan W."/>
            <person name="Fan B."/>
            <person name="Jiang Y."/>
            <person name="Adhikari A."/>
            <person name="Zheng C.-J."/>
            <person name="Schuster L."/>
            <person name="Cowan T.M."/>
            <person name="Smanski M.J."/>
            <person name="Chevrette M.G."/>
            <person name="De Carvalho L.P.S."/>
            <person name="Shen B."/>
        </authorList>
    </citation>
    <scope>NUCLEOTIDE SEQUENCE [LARGE SCALE GENOMIC DNA]</scope>
    <source>
        <strain evidence="2 3">NPDC019377</strain>
    </source>
</reference>
<comment type="caution">
    <text evidence="2">The sequence shown here is derived from an EMBL/GenBank/DDBJ whole genome shotgun (WGS) entry which is preliminary data.</text>
</comment>
<proteinExistence type="predicted"/>
<evidence type="ECO:0000313" key="2">
    <source>
        <dbReference type="EMBL" id="MFI2229549.1"/>
    </source>
</evidence>
<feature type="compositionally biased region" description="Low complexity" evidence="1">
    <location>
        <begin position="36"/>
        <end position="55"/>
    </location>
</feature>
<dbReference type="InterPro" id="IPR019719">
    <property type="entry name" value="DUF2599"/>
</dbReference>
<organism evidence="2 3">
    <name type="scientific">Nocardia testacea</name>
    <dbReference type="NCBI Taxonomy" id="248551"/>
    <lineage>
        <taxon>Bacteria</taxon>
        <taxon>Bacillati</taxon>
        <taxon>Actinomycetota</taxon>
        <taxon>Actinomycetes</taxon>
        <taxon>Mycobacteriales</taxon>
        <taxon>Nocardiaceae</taxon>
        <taxon>Nocardia</taxon>
    </lineage>
</organism>
<evidence type="ECO:0000256" key="1">
    <source>
        <dbReference type="SAM" id="MobiDB-lite"/>
    </source>
</evidence>
<name>A0ABW7VTP4_9NOCA</name>
<dbReference type="Proteomes" id="UP001611494">
    <property type="component" value="Unassembled WGS sequence"/>
</dbReference>
<evidence type="ECO:0000313" key="3">
    <source>
        <dbReference type="Proteomes" id="UP001611494"/>
    </source>
</evidence>
<gene>
    <name evidence="2" type="ORF">ACH49Z_06825</name>
</gene>
<keyword evidence="3" id="KW-1185">Reference proteome</keyword>
<feature type="region of interest" description="Disordered" evidence="1">
    <location>
        <begin position="26"/>
        <end position="65"/>
    </location>
</feature>
<sequence>MPIESAVRAAGVLAILSALVTTGCTSSNSDIGSGSAPAATTTTITAPPAATTRTPRPTPTVDPYAGQPLIDHLEWTENADGPRLRVHPTRAGRDTTFPTSDLRAWQEILSADPGADTPGMWDQFRCHWEWARLIAPDKPTWNLEPWRPPVGYDATVDAACNPGGPER</sequence>